<evidence type="ECO:0000313" key="1">
    <source>
        <dbReference type="EMBL" id="CAB4181988.1"/>
    </source>
</evidence>
<sequence>MISFRRFLEEERRGHAHYVDIDDTLMHTTAQIGVKDPSGQTVKRLSNSEYNTHRLPAGHTYDYSEFKNAEKFDKESKPIPSMINRVNKIQSNIDRHPGSKVHLLTARADFDNKDKFLDTFRRQGMDMNNIHVHRVGNIGGSASPAEKKASVISDHIKKHGYKKVTMYDDSKPNLQALLNMKNEHPDVHFTAFHVDPSGNMKHYKGE</sequence>
<accession>A0A6J5QM17</accession>
<organism evidence="1">
    <name type="scientific">uncultured Caudovirales phage</name>
    <dbReference type="NCBI Taxonomy" id="2100421"/>
    <lineage>
        <taxon>Viruses</taxon>
        <taxon>Duplodnaviria</taxon>
        <taxon>Heunggongvirae</taxon>
        <taxon>Uroviricota</taxon>
        <taxon>Caudoviricetes</taxon>
        <taxon>Peduoviridae</taxon>
        <taxon>Maltschvirus</taxon>
        <taxon>Maltschvirus maltsch</taxon>
    </lineage>
</organism>
<dbReference type="InterPro" id="IPR023214">
    <property type="entry name" value="HAD_sf"/>
</dbReference>
<proteinExistence type="predicted"/>
<name>A0A6J5QM17_9CAUD</name>
<protein>
    <submittedName>
        <fullName evidence="1">Uncharacterized protein</fullName>
    </submittedName>
</protein>
<reference evidence="1" key="1">
    <citation type="submission" date="2020-05" db="EMBL/GenBank/DDBJ databases">
        <authorList>
            <person name="Chiriac C."/>
            <person name="Salcher M."/>
            <person name="Ghai R."/>
            <person name="Kavagutti S V."/>
        </authorList>
    </citation>
    <scope>NUCLEOTIDE SEQUENCE</scope>
</reference>
<dbReference type="EMBL" id="LR797022">
    <property type="protein sequence ID" value="CAB4181988.1"/>
    <property type="molecule type" value="Genomic_DNA"/>
</dbReference>
<dbReference type="Gene3D" id="3.40.50.1000">
    <property type="entry name" value="HAD superfamily/HAD-like"/>
    <property type="match status" value="1"/>
</dbReference>
<gene>
    <name evidence="1" type="ORF">UFOVP1071_106</name>
</gene>